<dbReference type="EMBL" id="UYRV01001175">
    <property type="protein sequence ID" value="VDK46403.1"/>
    <property type="molecule type" value="Genomic_DNA"/>
</dbReference>
<dbReference type="GO" id="GO:0005524">
    <property type="term" value="F:ATP binding"/>
    <property type="evidence" value="ECO:0007669"/>
    <property type="project" value="InterPro"/>
</dbReference>
<keyword evidence="3" id="KW-1185">Reference proteome</keyword>
<dbReference type="InterPro" id="IPR013650">
    <property type="entry name" value="ATP-grasp_succ-CoA_synth-type"/>
</dbReference>
<dbReference type="GO" id="GO:0042709">
    <property type="term" value="C:succinate-CoA ligase complex"/>
    <property type="evidence" value="ECO:0007669"/>
    <property type="project" value="TreeGrafter"/>
</dbReference>
<feature type="domain" description="ATP-grasp fold succinyl-CoA synthetase-type" evidence="1">
    <location>
        <begin position="71"/>
        <end position="136"/>
    </location>
</feature>
<reference evidence="2 3" key="1">
    <citation type="submission" date="2018-11" db="EMBL/GenBank/DDBJ databases">
        <authorList>
            <consortium name="Pathogen Informatics"/>
        </authorList>
    </citation>
    <scope>NUCLEOTIDE SEQUENCE [LARGE SCALE GENOMIC DNA]</scope>
</reference>
<protein>
    <recommendedName>
        <fullName evidence="1">ATP-grasp fold succinyl-CoA synthetase-type domain-containing protein</fullName>
    </recommendedName>
</protein>
<dbReference type="PANTHER" id="PTHR11815:SF10">
    <property type="entry name" value="SUCCINATE--COA LIGASE [GDP-FORMING] SUBUNIT BETA, MITOCHONDRIAL"/>
    <property type="match status" value="1"/>
</dbReference>
<dbReference type="OrthoDB" id="1552at2759"/>
<evidence type="ECO:0000313" key="3">
    <source>
        <dbReference type="Proteomes" id="UP000271889"/>
    </source>
</evidence>
<dbReference type="AlphaFoldDB" id="A0A3P6QUG6"/>
<dbReference type="UniPathway" id="UPA00223">
    <property type="reaction ID" value="UER00999"/>
</dbReference>
<dbReference type="GO" id="GO:0006099">
    <property type="term" value="P:tricarboxylic acid cycle"/>
    <property type="evidence" value="ECO:0007669"/>
    <property type="project" value="UniProtKB-UniPathway"/>
</dbReference>
<sequence length="148" mass="16273">MGYAVLAWSGISGIQGVGEAKRQAVHISSEISGLTVPPTYASSRPPTASLFLFPLLRCIQAAKVAQQRFLNLHEYQSKELLHKHGCTVQNFIVASDVDEAREKLKRFEMLFEGDIEYVVKAQILAGGRGKGHFIGGDDKIRGVFITLE</sequence>
<dbReference type="Gene3D" id="3.30.1490.20">
    <property type="entry name" value="ATP-grasp fold, A domain"/>
    <property type="match status" value="1"/>
</dbReference>
<evidence type="ECO:0000313" key="2">
    <source>
        <dbReference type="EMBL" id="VDK46403.1"/>
    </source>
</evidence>
<dbReference type="Proteomes" id="UP000271889">
    <property type="component" value="Unassembled WGS sequence"/>
</dbReference>
<dbReference type="GO" id="GO:0004776">
    <property type="term" value="F:succinate-CoA ligase (GDP-forming) activity"/>
    <property type="evidence" value="ECO:0007669"/>
    <property type="project" value="TreeGrafter"/>
</dbReference>
<dbReference type="PANTHER" id="PTHR11815">
    <property type="entry name" value="SUCCINYL-COA SYNTHETASE BETA CHAIN"/>
    <property type="match status" value="1"/>
</dbReference>
<dbReference type="SUPFAM" id="SSF56059">
    <property type="entry name" value="Glutathione synthetase ATP-binding domain-like"/>
    <property type="match status" value="1"/>
</dbReference>
<evidence type="ECO:0000259" key="1">
    <source>
        <dbReference type="Pfam" id="PF08442"/>
    </source>
</evidence>
<dbReference type="GO" id="GO:0005739">
    <property type="term" value="C:mitochondrion"/>
    <property type="evidence" value="ECO:0007669"/>
    <property type="project" value="TreeGrafter"/>
</dbReference>
<dbReference type="InterPro" id="IPR013815">
    <property type="entry name" value="ATP_grasp_subdomain_1"/>
</dbReference>
<accession>A0A3P6QUG6</accession>
<dbReference type="GO" id="GO:0006104">
    <property type="term" value="P:succinyl-CoA metabolic process"/>
    <property type="evidence" value="ECO:0007669"/>
    <property type="project" value="TreeGrafter"/>
</dbReference>
<name>A0A3P6QUG6_CYLGO</name>
<organism evidence="2 3">
    <name type="scientific">Cylicostephanus goldi</name>
    <name type="common">Nematode worm</name>
    <dbReference type="NCBI Taxonomy" id="71465"/>
    <lineage>
        <taxon>Eukaryota</taxon>
        <taxon>Metazoa</taxon>
        <taxon>Ecdysozoa</taxon>
        <taxon>Nematoda</taxon>
        <taxon>Chromadorea</taxon>
        <taxon>Rhabditida</taxon>
        <taxon>Rhabditina</taxon>
        <taxon>Rhabditomorpha</taxon>
        <taxon>Strongyloidea</taxon>
        <taxon>Strongylidae</taxon>
        <taxon>Cylicostephanus</taxon>
    </lineage>
</organism>
<dbReference type="Pfam" id="PF08442">
    <property type="entry name" value="ATP-grasp_2"/>
    <property type="match status" value="1"/>
</dbReference>
<gene>
    <name evidence="2" type="ORF">CGOC_LOCUS761</name>
</gene>
<proteinExistence type="predicted"/>